<dbReference type="AlphaFoldDB" id="A0A498D9R3"/>
<dbReference type="OrthoDB" id="2969753at2"/>
<dbReference type="Pfam" id="PF11116">
    <property type="entry name" value="DUF2624"/>
    <property type="match status" value="1"/>
</dbReference>
<keyword evidence="2" id="KW-1185">Reference proteome</keyword>
<dbReference type="Proteomes" id="UP000270219">
    <property type="component" value="Unassembled WGS sequence"/>
</dbReference>
<reference evidence="1 2" key="1">
    <citation type="submission" date="2018-10" db="EMBL/GenBank/DDBJ databases">
        <title>Oceanobacillus sp. YLB-02 draft genome.</title>
        <authorList>
            <person name="Yu L."/>
        </authorList>
    </citation>
    <scope>NUCLEOTIDE SEQUENCE [LARGE SCALE GENOMIC DNA]</scope>
    <source>
        <strain evidence="1 2">YLB-02</strain>
    </source>
</reference>
<proteinExistence type="predicted"/>
<evidence type="ECO:0000313" key="1">
    <source>
        <dbReference type="EMBL" id="RLL48063.1"/>
    </source>
</evidence>
<accession>A0A498D9R3</accession>
<gene>
    <name evidence="1" type="ORF">D8M04_01935</name>
</gene>
<organism evidence="1 2">
    <name type="scientific">Oceanobacillus piezotolerans</name>
    <dbReference type="NCBI Taxonomy" id="2448030"/>
    <lineage>
        <taxon>Bacteria</taxon>
        <taxon>Bacillati</taxon>
        <taxon>Bacillota</taxon>
        <taxon>Bacilli</taxon>
        <taxon>Bacillales</taxon>
        <taxon>Bacillaceae</taxon>
        <taxon>Oceanobacillus</taxon>
    </lineage>
</organism>
<evidence type="ECO:0000313" key="2">
    <source>
        <dbReference type="Proteomes" id="UP000270219"/>
    </source>
</evidence>
<dbReference type="InterPro" id="IPR020277">
    <property type="entry name" value="DUF2624"/>
</dbReference>
<dbReference type="RefSeq" id="WP_121520879.1">
    <property type="nucleotide sequence ID" value="NZ_RCHR01000001.1"/>
</dbReference>
<comment type="caution">
    <text evidence="1">The sequence shown here is derived from an EMBL/GenBank/DDBJ whole genome shotgun (WGS) entry which is preliminary data.</text>
</comment>
<name>A0A498D9R3_9BACI</name>
<protein>
    <submittedName>
        <fullName evidence="1">DUF2624 domain-containing protein</fullName>
    </submittedName>
</protein>
<dbReference type="EMBL" id="RCHR01000001">
    <property type="protein sequence ID" value="RLL48063.1"/>
    <property type="molecule type" value="Genomic_DNA"/>
</dbReference>
<sequence>MSFFIKELVKTKIKQINENELLHYGKQYGFSLTNAQAAKITKYLKQSSLDPFKARDREKMFQDLEAITDRSTALKAKKLLHEIVDSYGLGHLFE</sequence>